<dbReference type="GO" id="GO:0005509">
    <property type="term" value="F:calcium ion binding"/>
    <property type="evidence" value="ECO:0007669"/>
    <property type="project" value="InterPro"/>
</dbReference>
<feature type="disulfide bond" evidence="10">
    <location>
        <begin position="1816"/>
        <end position="1843"/>
    </location>
</feature>
<feature type="disulfide bond" evidence="10">
    <location>
        <begin position="414"/>
        <end position="441"/>
    </location>
</feature>
<dbReference type="SMART" id="SM00159">
    <property type="entry name" value="PTX"/>
    <property type="match status" value="1"/>
</dbReference>
<dbReference type="FunFam" id="2.10.25.10:FF:000143">
    <property type="entry name" value="Protein crumbs 1"/>
    <property type="match status" value="1"/>
</dbReference>
<evidence type="ECO:0000259" key="16">
    <source>
        <dbReference type="PROSITE" id="PS50923"/>
    </source>
</evidence>
<dbReference type="GO" id="GO:0016020">
    <property type="term" value="C:membrane"/>
    <property type="evidence" value="ECO:0007669"/>
    <property type="project" value="UniProtKB-SubCell"/>
</dbReference>
<dbReference type="PROSITE" id="PS00010">
    <property type="entry name" value="ASX_HYDROXYL"/>
    <property type="match status" value="5"/>
</dbReference>
<feature type="disulfide bond" evidence="9">
    <location>
        <begin position="1455"/>
        <end position="1464"/>
    </location>
</feature>
<dbReference type="FunFam" id="2.10.70.10:FF:000011">
    <property type="entry name" value="CUB and sushi domain-containing protein 3 isoform A"/>
    <property type="match status" value="2"/>
</dbReference>
<feature type="domain" description="Sushi" evidence="16">
    <location>
        <begin position="2991"/>
        <end position="3048"/>
    </location>
</feature>
<feature type="domain" description="Sushi" evidence="16">
    <location>
        <begin position="2371"/>
        <end position="2428"/>
    </location>
</feature>
<feature type="domain" description="Sushi" evidence="16">
    <location>
        <begin position="2254"/>
        <end position="2311"/>
    </location>
</feature>
<feature type="domain" description="Sushi" evidence="16">
    <location>
        <begin position="1964"/>
        <end position="2021"/>
    </location>
</feature>
<feature type="domain" description="Sushi" evidence="16">
    <location>
        <begin position="2022"/>
        <end position="2079"/>
    </location>
</feature>
<dbReference type="InterPro" id="IPR036465">
    <property type="entry name" value="vWFA_dom_sf"/>
</dbReference>
<feature type="disulfide bond" evidence="9">
    <location>
        <begin position="3667"/>
        <end position="3677"/>
    </location>
</feature>
<dbReference type="InterPro" id="IPR018097">
    <property type="entry name" value="EGF_Ca-bd_CS"/>
</dbReference>
<dbReference type="SUPFAM" id="SSF49899">
    <property type="entry name" value="Concanavalin A-like lectins/glucanases"/>
    <property type="match status" value="1"/>
</dbReference>
<feature type="disulfide bond" evidence="10">
    <location>
        <begin position="2108"/>
        <end position="2135"/>
    </location>
</feature>
<feature type="disulfide bond" evidence="10">
    <location>
        <begin position="3135"/>
        <end position="3162"/>
    </location>
</feature>
<feature type="disulfide bond" evidence="10">
    <location>
        <begin position="2399"/>
        <end position="2426"/>
    </location>
</feature>
<feature type="disulfide bond" evidence="10">
    <location>
        <begin position="1756"/>
        <end position="1783"/>
    </location>
</feature>
<dbReference type="InterPro" id="IPR003410">
    <property type="entry name" value="HYR_dom"/>
</dbReference>
<dbReference type="SUPFAM" id="SSF53300">
    <property type="entry name" value="vWA-like"/>
    <property type="match status" value="1"/>
</dbReference>
<feature type="domain" description="Sushi" evidence="16">
    <location>
        <begin position="2080"/>
        <end position="2137"/>
    </location>
</feature>
<feature type="disulfide bond" evidence="10">
    <location>
        <begin position="3019"/>
        <end position="3046"/>
    </location>
</feature>
<dbReference type="InterPro" id="IPR011641">
    <property type="entry name" value="Tyr-kin_ephrin_A/B_rcpt-like"/>
</dbReference>
<evidence type="ECO:0000259" key="17">
    <source>
        <dbReference type="PROSITE" id="PS51828"/>
    </source>
</evidence>
<feature type="domain" description="Sushi" evidence="16">
    <location>
        <begin position="3398"/>
        <end position="3455"/>
    </location>
</feature>
<dbReference type="PROSITE" id="PS00022">
    <property type="entry name" value="EGF_1"/>
    <property type="match status" value="7"/>
</dbReference>
<feature type="disulfide bond" evidence="10">
    <location>
        <begin position="3077"/>
        <end position="3104"/>
    </location>
</feature>
<feature type="domain" description="EGF-like" evidence="12">
    <location>
        <begin position="3663"/>
        <end position="3695"/>
    </location>
</feature>
<evidence type="ECO:0000256" key="8">
    <source>
        <dbReference type="ARBA" id="ARBA00023180"/>
    </source>
</evidence>
<dbReference type="PROSITE" id="PS50234">
    <property type="entry name" value="VWFA"/>
    <property type="match status" value="1"/>
</dbReference>
<comment type="caution">
    <text evidence="18">The sequence shown here is derived from an EMBL/GenBank/DDBJ whole genome shotgun (WGS) entry which is preliminary data.</text>
</comment>
<feature type="disulfide bond" evidence="10">
    <location>
        <begin position="3193"/>
        <end position="3220"/>
    </location>
</feature>
<feature type="disulfide bond" evidence="9">
    <location>
        <begin position="1303"/>
        <end position="1312"/>
    </location>
</feature>
<feature type="disulfide bond" evidence="10">
    <location>
        <begin position="2961"/>
        <end position="2988"/>
    </location>
</feature>
<evidence type="ECO:0000313" key="18">
    <source>
        <dbReference type="EMBL" id="GIY44285.1"/>
    </source>
</evidence>
<feature type="domain" description="Sushi" evidence="16">
    <location>
        <begin position="2487"/>
        <end position="2547"/>
    </location>
</feature>
<keyword evidence="2 9" id="KW-0245">EGF-like domain</keyword>
<dbReference type="SUPFAM" id="SSF57196">
    <property type="entry name" value="EGF/Laminin"/>
    <property type="match status" value="7"/>
</dbReference>
<feature type="domain" description="Sushi" evidence="16">
    <location>
        <begin position="3339"/>
        <end position="3397"/>
    </location>
</feature>
<sequence>MLLGSDSRSTGLFLASGLLLLSWISGIVCFSEYKSGQKNYDDFFNRGVKVSSKTAREKLPNQIEKSKVDVLGAVLKKQVEDLRKSPNKELELVFLIDSSASVGAENFFNELKFVKKLLADFTVEYNATRVSVITFSSRNRVVKHIDHVSDVSVGNHKCSLFEEQLPTITYQGGGTYTLGAVLQAQEVLEKARPKATKAVFLVTDGYSNGGDPRPAAKVLRDQQVEIFTFGIQNGNVRELYDMASDPPEEHSYILDSFEEFEALARRALHEDLHIGSYLDQPPESCSSLCPPGEDCCDEMAQCTCGTTNGHYACLCRKGFYGTGLKGDCHACPAGTFRPTSSPGDISSCLPCPDINQVSLPGSTSLDQCICKTGFQRVGKKCVVLECPPLNPPEHGYFVNGGCSRVFNAACGIRCDSGYKLQGSSIRLCAENGSWTGEDASCIMKTCPALSPPRHGSMMCNTPDNVFETECQFSCDHGYTLVGSKKRTCLAISLWDGLQALCRPVSCSPLKPISNGIISPSKCTKGKSSYNDECSYECKTGFKLDGPGSRKCIDSGEWSEAELLTTCVDIESPVIKCPEDIVLDADESDASAMVEWPTPHTYDNSGEPVILTVIPAIVSPRRFDIGIAIIHYAAEDRARNRARCNFTVTVRDVQPPTIDRCVSPSIILSRVLPVSATWEEPLFSDNSGKPVSIWRSHEKPASFPLGTTDVIYEVKDESGNNNTCLITITVQEHACAFPADPMNGRANCTEAENGVFCSLTCNDGYGFALKTPPFYFCAYDGIWQPAEFLPFPDCSITFYSNAIYKIGTVSVTSEGLTCENNFLLAQLEKHLERKISNRVGLVCRKNVICEVENMIAECEDIRDKMEEESNSIFYRKRRASNKTTNVGIFRYKRGVPPPHLLAKSMAMNRSSSFGSPESQFPESPNLLEMNSALNFGNSFYSPTEESSQIDLLNNGQIKTNLDTFPDSHLMVTEDGLPNKIELEFQLKGKIAETSEERREQNALMNSVQEAMQFLQDAAYSGELDISLGNNKLHVEYVKFDEEEPMFVCEPGTVAQGNICLKCPVGTHFNVIFETCEACPLGTYQFLEGQFSCLVCPDRTSTTAGQSKSLGECKAQCLPGSFSATGLEPCETCPIGHYQPTYAQQECIPCPPGTTTHRRGVRSSTECRLPCPPGEVSRIGLQPCFPCPDGFFQPHKGEKSCFRCPNNSRTGTQGAKDISACEGVTHEVAKKAAPPESAELTINDCFSVPCLNGASCQALEIGFLCVCQPGYAGIYCEIEIDECESYPCQNGGSCQDEINAYKCFCTPGYSGEHCEVDVDDCLFEPCFNGATCFDRINGFYCKCSIGFVGPLCQYNIDECISNPCQNDGFCVDMIANYSCDCMLGFEGRNCEINIDDCASSPCKNNATCVDDVMVFKCECLAGYNGTLCEIDINECLPEPCMNGATCVDKIAGFKCLCPPSYMGDLCETELSSDFLLHFPSSGILDFVQLDYLPRELSEVTVCFWMLTIDKIHYGTPISYATDDADNLLTLTDYSGFVLYVNMDKVVTDVTANDGHWHHICITWSSNQGSWAFYKDGVEQDSGIGLAPNTYIPMSGTLILGQEQDKRGAGFSTPESFVGTMTLLNIWDYVMPPEDIAALMIRCDKYHGNVRSWADFLSGIRGRVQNLDSHFCTGCKIPEFPPNGEIAVNGMKTDAHLIYTCNPGYEIKGSTDRRCLASGNWSAEEPQCVRISCGFPGYIANGYINGRQYYFQDIIQYVCNPGYRLLGESTRTCQVDNKWSGTTPRCEEILCAAPKHIENGEVVALQSKYRLGHRIQFLCDDGYRLDGASTLTCSSRGQWNDSIPMCQPRSCESPPRVPHGHVIGSQTNLDVGSVVRYQCDEGFEMEETGEMHCELKNRWAGDLPRCERIICPTPFAIQHGSIEGRDYRFGEMIVYKCEQGYELLGTSYSVCQTNKTWSYEPPECKPVSCGRLEFPEQGGIEMSDVTFGSVVKYYCHVGYELQGIRSRKCRSNGEWSGEAPTCVPVSCSQPESISNGRYIGSDWTVGNTVTYSCNPGYILIGEADRVCLESGQWLHEVPSCEPVECPSPDDISHGYWKSDGQRFGQRVNYFCYEGYQSVGHTIRVCMEDQKWEPDPPECRPVACGTLTLGENIILETTSLVFRGQATYSCREGFRLEGPNLRECLSNGKWSGHDPSCEIIRCPDPLKVSHAYLIYSDNRYGSGVEYYCDEGYKLIGSVQRLCTADGQWEGPEPQCVQIRCAQPPPLPNGDITTHDTTYRSTVQYICHRGYELKGSAERICLSDETWSGGDPTCVAIRCPTDSLSLQNGRILGDSNMVDSTIQYECEVGFKLIGTTTRTCSENKRWSGDAPHCEKIMCPVPVAPSHGEIAWRGHSFADTLTVTCLEGYNLVGDKKRSCLPDGKWSGVDPQCKPVECKAVPNLKHGRINVKSTYFGGKLEYACDTGYRLRGARKRVCRSDRTWSDREPVCHRILCPDPPSIPNGYPLTPKENLTVGVEVEYACQKGFNLEYQNPRTVCNPQGKWTGLQPICRLVQCSKPPVLKFGYIDGKNYSFSSSIHFVCNVGWKLIGEKTLACESNGKWSAPFPTCEGVKCPEPKHIENGFVSSSDFSNGAKITYKCAKGHILVGTADHVCQNDNTWSGKPPVCKPVICDVPRNISNGKYDGKIYEYGKSVTYICDKGYELHGASVLTCQEDRKWSADFPVCEQISCPLPDPLLNGEVLVHSFSQGATGREVQVWPDAGPRGDITIDGKAMLEAARSNIFHLGDEVMYRCSKGHKLQGESFRTCQENGTWSNEIPHCKPVKCNAPENIMMGEMAIQSYIFMAEINYKCDIGYKLQGPSTRKCQANATWSYGQPSCQPIVCPLIQNIPHGYAKWNSSRYGAVTTYECSPGYKIIGKSVRMCGLSGSWSGDEPDCIIRECSSLPPPANGWVELEGLIVGSTATYHCNDGYELEGTMTRSCLVNESWSLSAPICKIVSCAPPPHIEHGHIEGMNYTFGSVVRYSCDFGYELEGSSTLTCMARKSWSDTIPKCMPLPCSRPIPPAHGTVLFRALVVDSTVHFSCSEGYEMLGSPNSTCLTNQTWNTDPPTCKLISCPAIKNLKHGRLIGTNFTYGSKLEFKCNSKYKIDGPDSIICTSNKKWSKNAPKCKRYLCDIPDAISNSQISIGPYVVGQTIEYSCDKGYVLEGNSTVMCDTNGHWTGTKPKCNPVECGAPPHVDNSQFITEGGWSFGGKVTYICDQFHQLKGAAVISCESDGKWGNPPICEVVNCDPPPDIEYGSVVVNNKPGLSEAIYSCRKGYKLIGSQKHICLGNDVWNVTSTYCELILCGEPPSIAFGKITVPSNLTVGSRGYYQCFPGFRIVGSTTVECSWQGIWEGKPPHCVPITCPSPEVPEHGSVDGEDYSFQSAVLYNCDKGYQIFGRDERFCLEDGSWSGEVPLCRKISCGQLDVPENGYVVQDVPGHYGDRVTFGCHKGYEMIGSETTRCLETGKWDKPVPKCTGVTCAPLKKFPQHVVPLVFKEEKFAIGDKLFYTCEPGFKAFGDLTSHCQPNSSWSVPTGGCKKMACGRPRTNTGAILLGMSYQYRDNLVVVCPPGSKVKGKKILSCTDSGEWDGRAECEGMCTRPCMNGGKCIPPGLCSCPAGFVGDVCQHAVCILPCLNGGTCLGPYKCKCLDGFTGTRCQIPTNIRRPYKR</sequence>
<feature type="disulfide bond" evidence="10">
    <location>
        <begin position="2166"/>
        <end position="2193"/>
    </location>
</feature>
<accession>A0AAV4THQ8</accession>
<dbReference type="SMART" id="SM00327">
    <property type="entry name" value="VWA"/>
    <property type="match status" value="1"/>
</dbReference>
<feature type="disulfide bond" evidence="9">
    <location>
        <begin position="1417"/>
        <end position="1426"/>
    </location>
</feature>
<feature type="disulfide bond" evidence="9">
    <location>
        <begin position="3685"/>
        <end position="3694"/>
    </location>
</feature>
<feature type="domain" description="EGF-like" evidence="12">
    <location>
        <begin position="1239"/>
        <end position="1275"/>
    </location>
</feature>
<evidence type="ECO:0000259" key="14">
    <source>
        <dbReference type="PROSITE" id="PS50234"/>
    </source>
</evidence>
<feature type="domain" description="Pentraxin (PTX)" evidence="17">
    <location>
        <begin position="1470"/>
        <end position="1669"/>
    </location>
</feature>
<dbReference type="FunFam" id="2.10.25.10:FF:000434">
    <property type="entry name" value="Predicted protein"/>
    <property type="match status" value="1"/>
</dbReference>
<dbReference type="PROSITE" id="PS50227">
    <property type="entry name" value="G_PROTEIN_RECEP_F2_3"/>
    <property type="match status" value="1"/>
</dbReference>
<name>A0AAV4THQ8_9ARAC</name>
<feature type="domain" description="Sushi" evidence="16">
    <location>
        <begin position="1906"/>
        <end position="1963"/>
    </location>
</feature>
<feature type="disulfide bond" evidence="9">
    <location>
        <begin position="1379"/>
        <end position="1388"/>
    </location>
</feature>
<dbReference type="Gene3D" id="3.40.50.410">
    <property type="entry name" value="von Willebrand factor, type A domain"/>
    <property type="match status" value="1"/>
</dbReference>
<dbReference type="GO" id="GO:0016318">
    <property type="term" value="P:ommatidial rotation"/>
    <property type="evidence" value="ECO:0007669"/>
    <property type="project" value="UniProtKB-ARBA"/>
</dbReference>
<dbReference type="InterPro" id="IPR000152">
    <property type="entry name" value="EGF-type_Asp/Asn_hydroxyl_site"/>
</dbReference>
<keyword evidence="3 11" id="KW-0732">Signal</keyword>
<feature type="disulfide bond" evidence="10">
    <location>
        <begin position="2224"/>
        <end position="2251"/>
    </location>
</feature>
<evidence type="ECO:0000256" key="2">
    <source>
        <dbReference type="ARBA" id="ARBA00022536"/>
    </source>
</evidence>
<feature type="domain" description="Sushi" evidence="16">
    <location>
        <begin position="3281"/>
        <end position="3338"/>
    </location>
</feature>
<feature type="domain" description="Sushi" evidence="16">
    <location>
        <begin position="2606"/>
        <end position="2663"/>
    </location>
</feature>
<evidence type="ECO:0000313" key="19">
    <source>
        <dbReference type="Proteomes" id="UP001054837"/>
    </source>
</evidence>
<dbReference type="InterPro" id="IPR013320">
    <property type="entry name" value="ConA-like_dom_sf"/>
</dbReference>
<dbReference type="PROSITE" id="PS00289">
    <property type="entry name" value="PTX_1"/>
    <property type="match status" value="1"/>
</dbReference>
<dbReference type="CDD" id="cd01450">
    <property type="entry name" value="vWFA_subfamily_ECM"/>
    <property type="match status" value="1"/>
</dbReference>
<feature type="domain" description="Sushi" evidence="16">
    <location>
        <begin position="3456"/>
        <end position="3514"/>
    </location>
</feature>
<dbReference type="PANTHER" id="PTHR45656:SF4">
    <property type="entry name" value="PROTEIN CBR-CLEC-78"/>
    <property type="match status" value="1"/>
</dbReference>
<dbReference type="InterPro" id="IPR051277">
    <property type="entry name" value="SEZ6_CSMD_C4BPB_Regulators"/>
</dbReference>
<dbReference type="PRINTS" id="PR00895">
    <property type="entry name" value="PENTAXIN"/>
</dbReference>
<feature type="disulfide bond" evidence="10">
    <location>
        <begin position="3547"/>
        <end position="3574"/>
    </location>
</feature>
<dbReference type="FunFam" id="2.10.25.10:FF:000031">
    <property type="entry name" value="neurogenic locus notch homolog protein 3"/>
    <property type="match status" value="1"/>
</dbReference>
<keyword evidence="7 9" id="KW-1015">Disulfide bond</keyword>
<feature type="domain" description="Sushi" evidence="16">
    <location>
        <begin position="3049"/>
        <end position="3106"/>
    </location>
</feature>
<gene>
    <name evidence="18" type="primary">Svep1</name>
    <name evidence="18" type="ORF">CDAR_602961</name>
</gene>
<dbReference type="SMART" id="SM00179">
    <property type="entry name" value="EGF_CA"/>
    <property type="match status" value="7"/>
</dbReference>
<dbReference type="InterPro" id="IPR009030">
    <property type="entry name" value="Growth_fac_rcpt_cys_sf"/>
</dbReference>
<dbReference type="Gene3D" id="2.10.25.10">
    <property type="entry name" value="Laminin"/>
    <property type="match status" value="8"/>
</dbReference>
<evidence type="ECO:0000256" key="9">
    <source>
        <dbReference type="PROSITE-ProRule" id="PRU00076"/>
    </source>
</evidence>
<feature type="disulfide bond" evidence="10">
    <location>
        <begin position="2489"/>
        <end position="2532"/>
    </location>
</feature>
<dbReference type="FunFam" id="2.10.25.10:FF:000004">
    <property type="entry name" value="Neurogenic locus notch 1"/>
    <property type="match status" value="1"/>
</dbReference>
<feature type="domain" description="EGF-like" evidence="12">
    <location>
        <begin position="1353"/>
        <end position="1389"/>
    </location>
</feature>
<dbReference type="CDD" id="cd00033">
    <property type="entry name" value="CCP"/>
    <property type="match status" value="35"/>
</dbReference>
<dbReference type="GO" id="GO:0032991">
    <property type="term" value="C:protein-containing complex"/>
    <property type="evidence" value="ECO:0007669"/>
    <property type="project" value="UniProtKB-ARBA"/>
</dbReference>
<dbReference type="InterPro" id="IPR001879">
    <property type="entry name" value="GPCR_2_extracellular_dom"/>
</dbReference>
<feature type="disulfide bond" evidence="10">
    <location>
        <begin position="3309"/>
        <end position="3336"/>
    </location>
</feature>
<feature type="domain" description="Sushi" evidence="16">
    <location>
        <begin position="1846"/>
        <end position="1905"/>
    </location>
</feature>
<feature type="domain" description="Sushi" evidence="16">
    <location>
        <begin position="444"/>
        <end position="503"/>
    </location>
</feature>
<feature type="disulfide bond" evidence="9">
    <location>
        <begin position="1265"/>
        <end position="1274"/>
    </location>
</feature>
<feature type="domain" description="EGF-like" evidence="12">
    <location>
        <begin position="1391"/>
        <end position="1427"/>
    </location>
</feature>
<feature type="disulfide bond" evidence="10">
    <location>
        <begin position="2787"/>
        <end position="2814"/>
    </location>
</feature>
<dbReference type="InterPro" id="IPR002035">
    <property type="entry name" value="VWF_A"/>
</dbReference>
<dbReference type="FunFam" id="2.10.25.10:FF:000012">
    <property type="entry name" value="Delta-like protein"/>
    <property type="match status" value="1"/>
</dbReference>
<reference evidence="18 19" key="1">
    <citation type="submission" date="2021-06" db="EMBL/GenBank/DDBJ databases">
        <title>Caerostris darwini draft genome.</title>
        <authorList>
            <person name="Kono N."/>
            <person name="Arakawa K."/>
        </authorList>
    </citation>
    <scope>NUCLEOTIDE SEQUENCE [LARGE SCALE GENOMIC DNA]</scope>
</reference>
<feature type="domain" description="Sushi" evidence="16">
    <location>
        <begin position="3577"/>
        <end position="3633"/>
    </location>
</feature>
<evidence type="ECO:0000256" key="5">
    <source>
        <dbReference type="ARBA" id="ARBA00022837"/>
    </source>
</evidence>
<feature type="domain" description="Sushi" evidence="16">
    <location>
        <begin position="1728"/>
        <end position="1785"/>
    </location>
</feature>
<dbReference type="InterPro" id="IPR001759">
    <property type="entry name" value="PTX_dom"/>
</dbReference>
<comment type="subcellular location">
    <subcellularLocation>
        <location evidence="1">Membrane</location>
    </subcellularLocation>
</comment>
<dbReference type="PANTHER" id="PTHR45656">
    <property type="entry name" value="PROTEIN CBR-CLEC-78"/>
    <property type="match status" value="1"/>
</dbReference>
<feature type="disulfide bond" evidence="10">
    <location>
        <begin position="2845"/>
        <end position="2872"/>
    </location>
</feature>
<feature type="domain" description="EGF-like" evidence="12">
    <location>
        <begin position="1277"/>
        <end position="1313"/>
    </location>
</feature>
<feature type="disulfide bond" evidence="10">
    <location>
        <begin position="2903"/>
        <end position="2930"/>
    </location>
</feature>
<feature type="domain" description="Sushi" evidence="16">
    <location>
        <begin position="732"/>
        <end position="795"/>
    </location>
</feature>
<feature type="disulfide bond" evidence="10">
    <location>
        <begin position="2692"/>
        <end position="2719"/>
    </location>
</feature>
<feature type="domain" description="EGF-like" evidence="12">
    <location>
        <begin position="1315"/>
        <end position="1351"/>
    </location>
</feature>
<evidence type="ECO:0000256" key="10">
    <source>
        <dbReference type="PROSITE-ProRule" id="PRU00302"/>
    </source>
</evidence>
<dbReference type="Pfam" id="PF00092">
    <property type="entry name" value="VWA"/>
    <property type="match status" value="1"/>
</dbReference>
<dbReference type="Gene3D" id="2.10.70.10">
    <property type="entry name" value="Complement Module, domain 1"/>
    <property type="match status" value="37"/>
</dbReference>
<feature type="domain" description="HYR" evidence="15">
    <location>
        <begin position="567"/>
        <end position="651"/>
    </location>
</feature>
<dbReference type="InterPro" id="IPR001881">
    <property type="entry name" value="EGF-like_Ca-bd_dom"/>
</dbReference>
<dbReference type="InterPro" id="IPR030476">
    <property type="entry name" value="Pentaxin_CS"/>
</dbReference>
<dbReference type="SMART" id="SM00181">
    <property type="entry name" value="EGF"/>
    <property type="match status" value="9"/>
</dbReference>
<feature type="domain" description="Sushi" evidence="16">
    <location>
        <begin position="2196"/>
        <end position="2253"/>
    </location>
</feature>
<evidence type="ECO:0000256" key="4">
    <source>
        <dbReference type="ARBA" id="ARBA00022737"/>
    </source>
</evidence>
<evidence type="ECO:0000259" key="15">
    <source>
        <dbReference type="PROSITE" id="PS50825"/>
    </source>
</evidence>
<feature type="domain" description="Sushi" evidence="16">
    <location>
        <begin position="3165"/>
        <end position="3222"/>
    </location>
</feature>
<feature type="domain" description="Sushi" evidence="16">
    <location>
        <begin position="3515"/>
        <end position="3576"/>
    </location>
</feature>
<dbReference type="Gene3D" id="2.10.50.10">
    <property type="entry name" value="Tumor Necrosis Factor Receptor, subunit A, domain 2"/>
    <property type="match status" value="4"/>
</dbReference>
<dbReference type="GO" id="GO:0050769">
    <property type="term" value="P:positive regulation of neurogenesis"/>
    <property type="evidence" value="ECO:0007669"/>
    <property type="project" value="UniProtKB-ARBA"/>
</dbReference>
<dbReference type="PROSITE" id="PS50026">
    <property type="entry name" value="EGF_3"/>
    <property type="match status" value="7"/>
</dbReference>
<dbReference type="PROSITE" id="PS01187">
    <property type="entry name" value="EGF_CA"/>
    <property type="match status" value="2"/>
</dbReference>
<feature type="domain" description="VWFA" evidence="14">
    <location>
        <begin position="91"/>
        <end position="272"/>
    </location>
</feature>
<dbReference type="InterPro" id="IPR000742">
    <property type="entry name" value="EGF"/>
</dbReference>
<dbReference type="SUPFAM" id="SSF57184">
    <property type="entry name" value="Growth factor receptor domain"/>
    <property type="match status" value="2"/>
</dbReference>
<dbReference type="Pfam" id="PF07699">
    <property type="entry name" value="Ephrin_rec_like"/>
    <property type="match status" value="4"/>
</dbReference>
<dbReference type="PROSITE" id="PS50825">
    <property type="entry name" value="HYR"/>
    <property type="match status" value="2"/>
</dbReference>
<feature type="domain" description="HYR" evidence="15">
    <location>
        <begin position="652"/>
        <end position="731"/>
    </location>
</feature>
<feature type="disulfide bond" evidence="10">
    <location>
        <begin position="1934"/>
        <end position="1961"/>
    </location>
</feature>
<feature type="disulfide bond" evidence="10">
    <location>
        <begin position="2634"/>
        <end position="2661"/>
    </location>
</feature>
<dbReference type="Pfam" id="PF02494">
    <property type="entry name" value="HYR"/>
    <property type="match status" value="2"/>
</dbReference>
<feature type="disulfide bond" evidence="10">
    <location>
        <begin position="2576"/>
        <end position="2603"/>
    </location>
</feature>
<dbReference type="Proteomes" id="UP001054837">
    <property type="component" value="Unassembled WGS sequence"/>
</dbReference>
<feature type="domain" description="Sushi" evidence="16">
    <location>
        <begin position="384"/>
        <end position="443"/>
    </location>
</feature>
<evidence type="ECO:0000259" key="13">
    <source>
        <dbReference type="PROSITE" id="PS50227"/>
    </source>
</evidence>
<feature type="domain" description="Sushi" evidence="16">
    <location>
        <begin position="2548"/>
        <end position="2605"/>
    </location>
</feature>
<keyword evidence="4" id="KW-0677">Repeat</keyword>
<dbReference type="SUPFAM" id="SSF57535">
    <property type="entry name" value="Complement control module/SCR domain"/>
    <property type="match status" value="37"/>
</dbReference>
<feature type="domain" description="Sushi" evidence="16">
    <location>
        <begin position="2817"/>
        <end position="2874"/>
    </location>
</feature>
<dbReference type="GO" id="GO:0004930">
    <property type="term" value="F:G protein-coupled receptor activity"/>
    <property type="evidence" value="ECO:0007669"/>
    <property type="project" value="InterPro"/>
</dbReference>
<evidence type="ECO:0000256" key="7">
    <source>
        <dbReference type="ARBA" id="ARBA00023157"/>
    </source>
</evidence>
<dbReference type="EMBL" id="BPLQ01009494">
    <property type="protein sequence ID" value="GIY44285.1"/>
    <property type="molecule type" value="Genomic_DNA"/>
</dbReference>
<dbReference type="SMART" id="SM00032">
    <property type="entry name" value="CCP"/>
    <property type="match status" value="37"/>
</dbReference>
<dbReference type="Pfam" id="PF00354">
    <property type="entry name" value="Pentaxin"/>
    <property type="match status" value="1"/>
</dbReference>
<feature type="domain" description="Sushi" evidence="16">
    <location>
        <begin position="2875"/>
        <end position="2932"/>
    </location>
</feature>
<feature type="domain" description="Sushi" evidence="16">
    <location>
        <begin position="1670"/>
        <end position="1727"/>
    </location>
</feature>
<feature type="disulfide bond" evidence="10">
    <location>
        <begin position="3426"/>
        <end position="3453"/>
    </location>
</feature>
<dbReference type="Gene3D" id="2.60.120.200">
    <property type="match status" value="1"/>
</dbReference>
<feature type="domain" description="EGF-like" evidence="12">
    <location>
        <begin position="1429"/>
        <end position="1465"/>
    </location>
</feature>
<feature type="signal peptide" evidence="11">
    <location>
        <begin position="1"/>
        <end position="29"/>
    </location>
</feature>
<evidence type="ECO:0000256" key="11">
    <source>
        <dbReference type="SAM" id="SignalP"/>
    </source>
</evidence>
<keyword evidence="5" id="KW-0106">Calcium</keyword>
<dbReference type="FunFam" id="2.10.50.10:FF:000018">
    <property type="entry name" value="Sushi, von Willebrand factor type A, EGF and pentraxin domain-containing 1"/>
    <property type="match status" value="1"/>
</dbReference>
<dbReference type="PROSITE" id="PS01186">
    <property type="entry name" value="EGF_2"/>
    <property type="match status" value="6"/>
</dbReference>
<dbReference type="Pfam" id="PF12661">
    <property type="entry name" value="hEGF"/>
    <property type="match status" value="2"/>
</dbReference>
<dbReference type="PROSITE" id="PS50923">
    <property type="entry name" value="SUSHI"/>
    <property type="match status" value="37"/>
</dbReference>
<dbReference type="CDD" id="cd00054">
    <property type="entry name" value="EGF_CA"/>
    <property type="match status" value="7"/>
</dbReference>
<dbReference type="InterPro" id="IPR035976">
    <property type="entry name" value="Sushi/SCR/CCP_sf"/>
</dbReference>
<keyword evidence="10" id="KW-0768">Sushi</keyword>
<feature type="chain" id="PRO_5043360526" evidence="11">
    <location>
        <begin position="30"/>
        <end position="3706"/>
    </location>
</feature>
<feature type="domain" description="Sushi" evidence="16">
    <location>
        <begin position="3223"/>
        <end position="3280"/>
    </location>
</feature>
<feature type="domain" description="Sushi" evidence="16">
    <location>
        <begin position="1786"/>
        <end position="1845"/>
    </location>
</feature>
<evidence type="ECO:0000259" key="12">
    <source>
        <dbReference type="PROSITE" id="PS50026"/>
    </source>
</evidence>
<comment type="caution">
    <text evidence="9">Lacks conserved residue(s) required for the propagation of feature annotation.</text>
</comment>
<dbReference type="Pfam" id="PF00008">
    <property type="entry name" value="EGF"/>
    <property type="match status" value="6"/>
</dbReference>
<dbReference type="SMART" id="SM01411">
    <property type="entry name" value="Ephrin_rec_like"/>
    <property type="match status" value="4"/>
</dbReference>
<feature type="disulfide bond" evidence="10">
    <location>
        <begin position="2341"/>
        <end position="2368"/>
    </location>
</feature>
<dbReference type="Pfam" id="PF00084">
    <property type="entry name" value="Sushi"/>
    <property type="match status" value="35"/>
</dbReference>
<dbReference type="FunFam" id="2.60.120.200:FF:000012">
    <property type="entry name" value="neuronal pentraxin receptor"/>
    <property type="match status" value="1"/>
</dbReference>
<organism evidence="18 19">
    <name type="scientific">Caerostris darwini</name>
    <dbReference type="NCBI Taxonomy" id="1538125"/>
    <lineage>
        <taxon>Eukaryota</taxon>
        <taxon>Metazoa</taxon>
        <taxon>Ecdysozoa</taxon>
        <taxon>Arthropoda</taxon>
        <taxon>Chelicerata</taxon>
        <taxon>Arachnida</taxon>
        <taxon>Araneae</taxon>
        <taxon>Araneomorphae</taxon>
        <taxon>Entelegynae</taxon>
        <taxon>Araneoidea</taxon>
        <taxon>Araneidae</taxon>
        <taxon>Caerostris</taxon>
    </lineage>
</organism>
<feature type="domain" description="Sushi" evidence="16">
    <location>
        <begin position="2429"/>
        <end position="2486"/>
    </location>
</feature>
<feature type="domain" description="G-protein coupled receptors family 2 profile 1" evidence="13">
    <location>
        <begin position="2858"/>
        <end position="2939"/>
    </location>
</feature>
<feature type="disulfide bond" evidence="10">
    <location>
        <begin position="2457"/>
        <end position="2484"/>
    </location>
</feature>
<dbReference type="InterPro" id="IPR013032">
    <property type="entry name" value="EGF-like_CS"/>
</dbReference>
<dbReference type="PROSITE" id="PS51828">
    <property type="entry name" value="PTX_2"/>
    <property type="match status" value="1"/>
</dbReference>
<feature type="domain" description="Sushi" evidence="16">
    <location>
        <begin position="2933"/>
        <end position="2990"/>
    </location>
</feature>
<feature type="domain" description="Sushi" evidence="16">
    <location>
        <begin position="504"/>
        <end position="568"/>
    </location>
</feature>
<feature type="disulfide bond" evidence="10">
    <location>
        <begin position="1992"/>
        <end position="2019"/>
    </location>
</feature>
<feature type="disulfide bond" evidence="10">
    <location>
        <begin position="1698"/>
        <end position="1725"/>
    </location>
</feature>
<keyword evidence="6" id="KW-0472">Membrane</keyword>
<dbReference type="GO" id="GO:0048056">
    <property type="term" value="P:R3/R4 cell differentiation"/>
    <property type="evidence" value="ECO:0007669"/>
    <property type="project" value="UniProtKB-ARBA"/>
</dbReference>
<feature type="disulfide bond" evidence="9">
    <location>
        <begin position="1341"/>
        <end position="1350"/>
    </location>
</feature>
<feature type="disulfide bond" evidence="10">
    <location>
        <begin position="2050"/>
        <end position="2077"/>
    </location>
</feature>
<keyword evidence="19" id="KW-1185">Reference proteome</keyword>
<evidence type="ECO:0000256" key="6">
    <source>
        <dbReference type="ARBA" id="ARBA00023136"/>
    </source>
</evidence>
<feature type="domain" description="Sushi" evidence="16">
    <location>
        <begin position="2138"/>
        <end position="2195"/>
    </location>
</feature>
<keyword evidence="8" id="KW-0325">Glycoprotein</keyword>
<feature type="disulfide bond" evidence="10">
    <location>
        <begin position="2282"/>
        <end position="2309"/>
    </location>
</feature>
<proteinExistence type="predicted"/>
<dbReference type="InterPro" id="IPR000436">
    <property type="entry name" value="Sushi_SCR_CCP_dom"/>
</dbReference>
<feature type="disulfide bond" evidence="10">
    <location>
        <begin position="3485"/>
        <end position="3512"/>
    </location>
</feature>
<evidence type="ECO:0000256" key="1">
    <source>
        <dbReference type="ARBA" id="ARBA00004370"/>
    </source>
</evidence>
<feature type="domain" description="Sushi" evidence="16">
    <location>
        <begin position="2664"/>
        <end position="2721"/>
    </location>
</feature>
<feature type="disulfide bond" evidence="10">
    <location>
        <begin position="474"/>
        <end position="501"/>
    </location>
</feature>
<dbReference type="FunFam" id="2.10.25.10:FF:000327">
    <property type="entry name" value="neurogenic locus notch homolog protein 4"/>
    <property type="match status" value="1"/>
</dbReference>
<evidence type="ECO:0000256" key="3">
    <source>
        <dbReference type="ARBA" id="ARBA00022729"/>
    </source>
</evidence>
<feature type="domain" description="Sushi" evidence="16">
    <location>
        <begin position="2722"/>
        <end position="2816"/>
    </location>
</feature>
<feature type="domain" description="Sushi" evidence="16">
    <location>
        <begin position="3107"/>
        <end position="3164"/>
    </location>
</feature>
<feature type="disulfide bond" evidence="10">
    <location>
        <begin position="3368"/>
        <end position="3395"/>
    </location>
</feature>
<feature type="domain" description="Sushi" evidence="16">
    <location>
        <begin position="2312"/>
        <end position="2370"/>
    </location>
</feature>
<feature type="disulfide bond" evidence="10">
    <location>
        <begin position="1876"/>
        <end position="1903"/>
    </location>
</feature>
<protein>
    <submittedName>
        <fullName evidence="18">Sushi, von Willebrand factor type A, EGF and pentraxin domain-containing protein 1</fullName>
    </submittedName>
</protein>